<evidence type="ECO:0000313" key="2">
    <source>
        <dbReference type="EMBL" id="QAA22174.1"/>
    </source>
</evidence>
<sequence length="63" mass="7316">MYEGRYPIMDDERLKAIEAKLSAVEKELHELNEAKQRPRFASNTIWALIPIVAIIMWGLQGLF</sequence>
<accession>A0ABX5Q6A9</accession>
<evidence type="ECO:0000256" key="1">
    <source>
        <dbReference type="SAM" id="Phobius"/>
    </source>
</evidence>
<name>A0ABX5Q6A9_9BACL</name>
<organism evidence="2 3">
    <name type="scientific">Sporolactobacillus terrae</name>
    <dbReference type="NCBI Taxonomy" id="269673"/>
    <lineage>
        <taxon>Bacteria</taxon>
        <taxon>Bacillati</taxon>
        <taxon>Bacillota</taxon>
        <taxon>Bacilli</taxon>
        <taxon>Bacillales</taxon>
        <taxon>Sporolactobacillaceae</taxon>
        <taxon>Sporolactobacillus</taxon>
    </lineage>
</organism>
<dbReference type="Proteomes" id="UP000285882">
    <property type="component" value="Chromosome"/>
</dbReference>
<proteinExistence type="predicted"/>
<keyword evidence="1" id="KW-1133">Transmembrane helix</keyword>
<reference evidence="2 3" key="1">
    <citation type="submission" date="2018-01" db="EMBL/GenBank/DDBJ databases">
        <title>Complete genome sequencing of Sporolactobacillus terrae DLG3.</title>
        <authorList>
            <person name="Nam Y.-D."/>
            <person name="Kang J."/>
            <person name="Chung W.-H."/>
        </authorList>
    </citation>
    <scope>NUCLEOTIDE SEQUENCE [LARGE SCALE GENOMIC DNA]</scope>
    <source>
        <strain evidence="2 3">DLG3</strain>
    </source>
</reference>
<dbReference type="EMBL" id="CP025688">
    <property type="protein sequence ID" value="QAA22174.1"/>
    <property type="molecule type" value="Genomic_DNA"/>
</dbReference>
<evidence type="ECO:0000313" key="3">
    <source>
        <dbReference type="Proteomes" id="UP000285882"/>
    </source>
</evidence>
<gene>
    <name evidence="2" type="ORF">C0674_05830</name>
</gene>
<protein>
    <submittedName>
        <fullName evidence="2">Uncharacterized protein</fullName>
    </submittedName>
</protein>
<feature type="transmembrane region" description="Helical" evidence="1">
    <location>
        <begin position="40"/>
        <end position="59"/>
    </location>
</feature>
<keyword evidence="3" id="KW-1185">Reference proteome</keyword>
<keyword evidence="1" id="KW-0812">Transmembrane</keyword>
<keyword evidence="1" id="KW-0472">Membrane</keyword>